<dbReference type="Proteomes" id="UP000033934">
    <property type="component" value="Unassembled WGS sequence"/>
</dbReference>
<sequence length="169" mass="19621">MEKEKKAKEKKEVELTPETTSEAEVKKTEESTEAELAEILKKHTEELKEKETRKKEEEKKLREAELQKRREEGAHHEGKARVIQKRKKPRHSKKYRAVIEKVDRTKKYKIPEAIATIKEMSLVKFDASLDVHVHVADQNVRGIINLPHGTGKKVNVVIATEEIIEEIKN</sequence>
<dbReference type="Gene3D" id="3.30.190.20">
    <property type="match status" value="1"/>
</dbReference>
<dbReference type="AlphaFoldDB" id="A0A0G0LA84"/>
<reference evidence="2 3" key="1">
    <citation type="journal article" date="2015" name="Nature">
        <title>rRNA introns, odd ribosomes, and small enigmatic genomes across a large radiation of phyla.</title>
        <authorList>
            <person name="Brown C.T."/>
            <person name="Hug L.A."/>
            <person name="Thomas B.C."/>
            <person name="Sharon I."/>
            <person name="Castelle C.J."/>
            <person name="Singh A."/>
            <person name="Wilkins M.J."/>
            <person name="Williams K.H."/>
            <person name="Banfield J.F."/>
        </authorList>
    </citation>
    <scope>NUCLEOTIDE SEQUENCE [LARGE SCALE GENOMIC DNA]</scope>
</reference>
<evidence type="ECO:0000256" key="1">
    <source>
        <dbReference type="SAM" id="MobiDB-lite"/>
    </source>
</evidence>
<name>A0A0G0LA84_9BACT</name>
<dbReference type="GO" id="GO:0005840">
    <property type="term" value="C:ribosome"/>
    <property type="evidence" value="ECO:0007669"/>
    <property type="project" value="UniProtKB-KW"/>
</dbReference>
<organism evidence="2 3">
    <name type="scientific">Berkelbacteria bacterium GW2011_GWA2_38_9</name>
    <dbReference type="NCBI Taxonomy" id="1618334"/>
    <lineage>
        <taxon>Bacteria</taxon>
        <taxon>Candidatus Berkelbacteria</taxon>
    </lineage>
</organism>
<proteinExistence type="predicted"/>
<accession>A0A0G0LA84</accession>
<feature type="region of interest" description="Disordered" evidence="1">
    <location>
        <begin position="1"/>
        <end position="94"/>
    </location>
</feature>
<dbReference type="InterPro" id="IPR023674">
    <property type="entry name" value="Ribosomal_uL1-like"/>
</dbReference>
<gene>
    <name evidence="2" type="ORF">UT11_C0044G0006</name>
</gene>
<keyword evidence="2" id="KW-0689">Ribosomal protein</keyword>
<keyword evidence="2" id="KW-0687">Ribonucleoprotein</keyword>
<comment type="caution">
    <text evidence="2">The sequence shown here is derived from an EMBL/GenBank/DDBJ whole genome shotgun (WGS) entry which is preliminary data.</text>
</comment>
<evidence type="ECO:0000313" key="3">
    <source>
        <dbReference type="Proteomes" id="UP000033934"/>
    </source>
</evidence>
<dbReference type="SUPFAM" id="SSF56808">
    <property type="entry name" value="Ribosomal protein L1"/>
    <property type="match status" value="1"/>
</dbReference>
<feature type="compositionally biased region" description="Basic and acidic residues" evidence="1">
    <location>
        <begin position="1"/>
        <end position="14"/>
    </location>
</feature>
<feature type="non-terminal residue" evidence="2">
    <location>
        <position position="169"/>
    </location>
</feature>
<dbReference type="EMBL" id="LBVO01000044">
    <property type="protein sequence ID" value="KKQ87917.1"/>
    <property type="molecule type" value="Genomic_DNA"/>
</dbReference>
<protein>
    <submittedName>
        <fullName evidence="2">50S ribosomal protein L1</fullName>
    </submittedName>
</protein>
<feature type="compositionally biased region" description="Basic residues" evidence="1">
    <location>
        <begin position="82"/>
        <end position="94"/>
    </location>
</feature>
<feature type="compositionally biased region" description="Basic and acidic residues" evidence="1">
    <location>
        <begin position="38"/>
        <end position="80"/>
    </location>
</feature>
<evidence type="ECO:0000313" key="2">
    <source>
        <dbReference type="EMBL" id="KKQ87917.1"/>
    </source>
</evidence>